<organism evidence="6 7">
    <name type="scientific">Sedimenticola thiotaurini</name>
    <dbReference type="NCBI Taxonomy" id="1543721"/>
    <lineage>
        <taxon>Bacteria</taxon>
        <taxon>Pseudomonadati</taxon>
        <taxon>Pseudomonadota</taxon>
        <taxon>Gammaproteobacteria</taxon>
        <taxon>Chromatiales</taxon>
        <taxon>Sedimenticolaceae</taxon>
        <taxon>Sedimenticola</taxon>
    </lineage>
</organism>
<dbReference type="Pfam" id="PF24827">
    <property type="entry name" value="AstE_AspA_cat"/>
    <property type="match status" value="1"/>
</dbReference>
<keyword evidence="2" id="KW-0479">Metal-binding</keyword>
<sequence>MLNELDRLPDGLLSLQAHELASALGGPTLIHLQGRQTPALFISILMHGNETTGWEAMRQLLGQYLVGGGNRELPRSLSLFIGNVTAAAEGLRRLDDQPDYNRVWPGGDDHDSPEARMMQQVVDRMAERGIFASVDVHNNTGLNPHYACVNRLDHAFLHLASLFSRTVVYFIRPTGVQSGAMAQLCPAVTLECGKPDQAFGVSHVLEYLDACLHLSAHPEHPVAEHDLDLFHTVAIVKVPDSVSFGFADSSKDVSFSDDLEQLNFRELPRGTVLGCVRAGLGSGLAVYDEQGADVSDRFLQVERGELRLRLPVMPSMITRDCRVIRQDCFCYLMERYNDHLLD</sequence>
<comment type="caution">
    <text evidence="6">The sequence shown here is derived from an EMBL/GenBank/DDBJ whole genome shotgun (WGS) entry which is preliminary data.</text>
</comment>
<protein>
    <submittedName>
        <fullName evidence="6">Peptidase M14</fullName>
    </submittedName>
</protein>
<evidence type="ECO:0000256" key="1">
    <source>
        <dbReference type="ARBA" id="ARBA00001947"/>
    </source>
</evidence>
<name>A0A558DAU3_9GAMM</name>
<dbReference type="GO" id="GO:0046872">
    <property type="term" value="F:metal ion binding"/>
    <property type="evidence" value="ECO:0007669"/>
    <property type="project" value="UniProtKB-KW"/>
</dbReference>
<dbReference type="Gene3D" id="3.40.630.10">
    <property type="entry name" value="Zn peptidases"/>
    <property type="match status" value="1"/>
</dbReference>
<dbReference type="Proteomes" id="UP000317355">
    <property type="component" value="Unassembled WGS sequence"/>
</dbReference>
<evidence type="ECO:0000256" key="3">
    <source>
        <dbReference type="ARBA" id="ARBA00022801"/>
    </source>
</evidence>
<keyword evidence="3" id="KW-0378">Hydrolase</keyword>
<proteinExistence type="predicted"/>
<keyword evidence="4" id="KW-0862">Zinc</keyword>
<comment type="cofactor">
    <cofactor evidence="1">
        <name>Zn(2+)</name>
        <dbReference type="ChEBI" id="CHEBI:29105"/>
    </cofactor>
</comment>
<evidence type="ECO:0000313" key="6">
    <source>
        <dbReference type="EMBL" id="TVT58119.1"/>
    </source>
</evidence>
<evidence type="ECO:0000313" key="7">
    <source>
        <dbReference type="Proteomes" id="UP000317355"/>
    </source>
</evidence>
<dbReference type="AlphaFoldDB" id="A0A558DAU3"/>
<evidence type="ECO:0000259" key="5">
    <source>
        <dbReference type="Pfam" id="PF24827"/>
    </source>
</evidence>
<dbReference type="SUPFAM" id="SSF53187">
    <property type="entry name" value="Zn-dependent exopeptidases"/>
    <property type="match status" value="1"/>
</dbReference>
<evidence type="ECO:0000256" key="2">
    <source>
        <dbReference type="ARBA" id="ARBA00022723"/>
    </source>
</evidence>
<evidence type="ECO:0000256" key="4">
    <source>
        <dbReference type="ARBA" id="ARBA00022833"/>
    </source>
</evidence>
<dbReference type="EMBL" id="VMRY01000010">
    <property type="protein sequence ID" value="TVT58119.1"/>
    <property type="molecule type" value="Genomic_DNA"/>
</dbReference>
<dbReference type="CDD" id="cd06256">
    <property type="entry name" value="M14_ASTE_ASPA-like"/>
    <property type="match status" value="1"/>
</dbReference>
<reference evidence="6 7" key="1">
    <citation type="submission" date="2019-07" db="EMBL/GenBank/DDBJ databases">
        <title>The pathways for chlorine oxyanion respiration interact through the shared metabolite chlorate.</title>
        <authorList>
            <person name="Barnum T.P."/>
            <person name="Cheng Y."/>
            <person name="Hill K.A."/>
            <person name="Lucas L.N."/>
            <person name="Carlson H.K."/>
            <person name="Coates J.D."/>
        </authorList>
    </citation>
    <scope>NUCLEOTIDE SEQUENCE [LARGE SCALE GENOMIC DNA]</scope>
    <source>
        <strain evidence="6">BK-3</strain>
    </source>
</reference>
<gene>
    <name evidence="6" type="ORF">FHK82_05240</name>
</gene>
<feature type="domain" description="Succinylglutamate desuccinylase/Aspartoacylase catalytic" evidence="5">
    <location>
        <begin position="37"/>
        <end position="194"/>
    </location>
</feature>
<dbReference type="GO" id="GO:0016788">
    <property type="term" value="F:hydrolase activity, acting on ester bonds"/>
    <property type="evidence" value="ECO:0007669"/>
    <property type="project" value="InterPro"/>
</dbReference>
<accession>A0A558DAU3</accession>
<dbReference type="InterPro" id="IPR055438">
    <property type="entry name" value="AstE_AspA_cat"/>
</dbReference>